<name>A0ABV5J2P7_9BACT</name>
<dbReference type="Pfam" id="PF14902">
    <property type="entry name" value="DUF4494"/>
    <property type="match status" value="1"/>
</dbReference>
<comment type="caution">
    <text evidence="2">The sequence shown here is derived from an EMBL/GenBank/DDBJ whole genome shotgun (WGS) entry which is preliminary data.</text>
</comment>
<keyword evidence="3" id="KW-1185">Reference proteome</keyword>
<feature type="compositionally biased region" description="Basic and acidic residues" evidence="1">
    <location>
        <begin position="159"/>
        <end position="178"/>
    </location>
</feature>
<dbReference type="Proteomes" id="UP001589654">
    <property type="component" value="Unassembled WGS sequence"/>
</dbReference>
<organism evidence="2 3">
    <name type="scientific">Echinicola jeungdonensis</name>
    <dbReference type="NCBI Taxonomy" id="709343"/>
    <lineage>
        <taxon>Bacteria</taxon>
        <taxon>Pseudomonadati</taxon>
        <taxon>Bacteroidota</taxon>
        <taxon>Cytophagia</taxon>
        <taxon>Cytophagales</taxon>
        <taxon>Cyclobacteriaceae</taxon>
        <taxon>Echinicola</taxon>
    </lineage>
</organism>
<dbReference type="EMBL" id="JBHMEW010000040">
    <property type="protein sequence ID" value="MFB9211073.1"/>
    <property type="molecule type" value="Genomic_DNA"/>
</dbReference>
<evidence type="ECO:0000313" key="2">
    <source>
        <dbReference type="EMBL" id="MFB9211073.1"/>
    </source>
</evidence>
<proteinExistence type="predicted"/>
<dbReference type="InterPro" id="IPR027848">
    <property type="entry name" value="DUF4494"/>
</dbReference>
<reference evidence="2 3" key="1">
    <citation type="submission" date="2024-09" db="EMBL/GenBank/DDBJ databases">
        <authorList>
            <person name="Sun Q."/>
            <person name="Mori K."/>
        </authorList>
    </citation>
    <scope>NUCLEOTIDE SEQUENCE [LARGE SCALE GENOMIC DNA]</scope>
    <source>
        <strain evidence="2 3">CECT 7682</strain>
    </source>
</reference>
<gene>
    <name evidence="2" type="ORF">ACFFUR_04585</name>
</gene>
<sequence length="237" mass="27428">MRIWFLCKVKYAKENEQGLLKNVTEQYLIDAVSFTEAEARIYDMLGSVIRGDFQVTNISKSNIVDVFFYDDIDIWHKCKITYVVADADSGKEKKVTQYMLVTAHDVKEAYDRIHESLSNMLVSFRVPDINESPIVEIFPYESEDEELLPPPPSNLKPIGEVKADQERREEIRAERDRMNSLQDSALAEEEENPPLNEAPDEEGQMAEETENDFPHDSEMDEEEDYSDQYQPGSEENK</sequence>
<feature type="region of interest" description="Disordered" evidence="1">
    <location>
        <begin position="143"/>
        <end position="237"/>
    </location>
</feature>
<feature type="compositionally biased region" description="Acidic residues" evidence="1">
    <location>
        <begin position="186"/>
        <end position="211"/>
    </location>
</feature>
<accession>A0ABV5J2P7</accession>
<dbReference type="RefSeq" id="WP_290246361.1">
    <property type="nucleotide sequence ID" value="NZ_JAUFQT010000001.1"/>
</dbReference>
<protein>
    <submittedName>
        <fullName evidence="2">DUF4494 domain-containing protein</fullName>
    </submittedName>
</protein>
<evidence type="ECO:0000313" key="3">
    <source>
        <dbReference type="Proteomes" id="UP001589654"/>
    </source>
</evidence>
<evidence type="ECO:0000256" key="1">
    <source>
        <dbReference type="SAM" id="MobiDB-lite"/>
    </source>
</evidence>